<evidence type="ECO:0000313" key="1">
    <source>
        <dbReference type="EMBL" id="TBW58568.1"/>
    </source>
</evidence>
<keyword evidence="2" id="KW-1185">Reference proteome</keyword>
<proteinExistence type="predicted"/>
<comment type="caution">
    <text evidence="1">The sequence shown here is derived from an EMBL/GenBank/DDBJ whole genome shotgun (WGS) entry which is preliminary data.</text>
</comment>
<sequence>MKFYSAEKDAFFAGELRARYESAGSWPADAQEVSEAVFEEYSGRPPLGKARAVGPDGLPMWVEVPARGVGDLLSDIDQAAGNARERFVSPGYLVDQEYKRAEEAARSFADAGYPASDVPSAVSSWASAKSWTAQQAADDIIATADYWYGAIDQIREIRLAGKAAVQAATADQREAVAQQYIDQLNTLAVS</sequence>
<name>A0ABY1ZSY5_9GAMM</name>
<protein>
    <recommendedName>
        <fullName evidence="3">Phage tail protein</fullName>
    </recommendedName>
</protein>
<organism evidence="1 2">
    <name type="scientific">Marinobacter halodurans</name>
    <dbReference type="NCBI Taxonomy" id="2528979"/>
    <lineage>
        <taxon>Bacteria</taxon>
        <taxon>Pseudomonadati</taxon>
        <taxon>Pseudomonadota</taxon>
        <taxon>Gammaproteobacteria</taxon>
        <taxon>Pseudomonadales</taxon>
        <taxon>Marinobacteraceae</taxon>
        <taxon>Marinobacter</taxon>
    </lineage>
</organism>
<reference evidence="1 2" key="1">
    <citation type="submission" date="2019-02" db="EMBL/GenBank/DDBJ databases">
        <title>Marinobacter halodurans sp. nov., a marine bacterium isolated from sea tidal flat.</title>
        <authorList>
            <person name="Yoo Y."/>
            <person name="Lee D.W."/>
            <person name="Kim B.S."/>
            <person name="Kim J.-J."/>
        </authorList>
    </citation>
    <scope>NUCLEOTIDE SEQUENCE [LARGE SCALE GENOMIC DNA]</scope>
    <source>
        <strain evidence="1 2">YJ-S3-2</strain>
    </source>
</reference>
<dbReference type="RefSeq" id="WP_131479309.1">
    <property type="nucleotide sequence ID" value="NZ_SJDL01000004.1"/>
</dbReference>
<dbReference type="Proteomes" id="UP000313645">
    <property type="component" value="Unassembled WGS sequence"/>
</dbReference>
<dbReference type="EMBL" id="SJDL01000004">
    <property type="protein sequence ID" value="TBW58568.1"/>
    <property type="molecule type" value="Genomic_DNA"/>
</dbReference>
<evidence type="ECO:0008006" key="3">
    <source>
        <dbReference type="Google" id="ProtNLM"/>
    </source>
</evidence>
<evidence type="ECO:0000313" key="2">
    <source>
        <dbReference type="Proteomes" id="UP000313645"/>
    </source>
</evidence>
<accession>A0ABY1ZSY5</accession>
<gene>
    <name evidence="1" type="ORF">EZI54_04065</name>
</gene>